<feature type="transmembrane region" description="Helical" evidence="4">
    <location>
        <begin position="221"/>
        <end position="242"/>
    </location>
</feature>
<dbReference type="Proteomes" id="UP001149719">
    <property type="component" value="Unassembled WGS sequence"/>
</dbReference>
<keyword evidence="2 4" id="KW-1133">Transmembrane helix</keyword>
<dbReference type="EMBL" id="JAPUBN010000020">
    <property type="protein sequence ID" value="MCZ2723195.1"/>
    <property type="molecule type" value="Genomic_DNA"/>
</dbReference>
<evidence type="ECO:0000313" key="6">
    <source>
        <dbReference type="EMBL" id="MCZ2723195.1"/>
    </source>
</evidence>
<feature type="transmembrane region" description="Helical" evidence="4">
    <location>
        <begin position="262"/>
        <end position="281"/>
    </location>
</feature>
<feature type="transmembrane region" description="Helical" evidence="4">
    <location>
        <begin position="352"/>
        <end position="372"/>
    </location>
</feature>
<comment type="caution">
    <text evidence="6">The sequence shown here is derived from an EMBL/GenBank/DDBJ whole genome shotgun (WGS) entry which is preliminary data.</text>
</comment>
<dbReference type="PROSITE" id="PS50850">
    <property type="entry name" value="MFS"/>
    <property type="match status" value="1"/>
</dbReference>
<sequence length="406" mass="43821">MSSLNEKNVIAGKASRIILLACLTSVGIGQSFIFTSLPPIGREIGLSDVRISSIITIGAIFFVIGAFLWGGIIARIGRMKSILFGMSSYVITLGFTGFVLQQSLLKSLPAETTYYLLICLRIVFGLGISGIVPAIQTYLVLHGDPNKRSSTIASIGASFSIGMILGPALASFASSISLTAPFYLIAAFAVLLFLLVFLIVKDTTHVKVMIKPKSINWLKHPALPFLIMSTLVILGITGIQQIMGFLLQDRFGWSAVETTTQLGYAMMVMSLMSILVQMVLVPKFELGPTMLIYLGVLFAVIAQVCFITMQSYFGIVLAMGLFGICCGFLFPGVITAQTILAENDEQSRLASVNASLQGVGGASGPILMASLYQINSTIPFVFLGIAYLILFMAFLHYKVRIHHKIA</sequence>
<dbReference type="PANTHER" id="PTHR23546:SF1">
    <property type="entry name" value="MEMBRANE PROTEIN"/>
    <property type="match status" value="1"/>
</dbReference>
<feature type="transmembrane region" description="Helical" evidence="4">
    <location>
        <begin position="315"/>
        <end position="340"/>
    </location>
</feature>
<feature type="transmembrane region" description="Helical" evidence="4">
    <location>
        <begin position="82"/>
        <end position="101"/>
    </location>
</feature>
<protein>
    <submittedName>
        <fullName evidence="6">MFS transporter</fullName>
    </submittedName>
</protein>
<keyword evidence="3 4" id="KW-0472">Membrane</keyword>
<feature type="transmembrane region" description="Helical" evidence="4">
    <location>
        <begin position="180"/>
        <end position="200"/>
    </location>
</feature>
<evidence type="ECO:0000259" key="5">
    <source>
        <dbReference type="PROSITE" id="PS50850"/>
    </source>
</evidence>
<accession>A0ABT4JY99</accession>
<organism evidence="6 7">
    <name type="scientific">Marinomonas phaeophyticola</name>
    <dbReference type="NCBI Taxonomy" id="3004091"/>
    <lineage>
        <taxon>Bacteria</taxon>
        <taxon>Pseudomonadati</taxon>
        <taxon>Pseudomonadota</taxon>
        <taxon>Gammaproteobacteria</taxon>
        <taxon>Oceanospirillales</taxon>
        <taxon>Oceanospirillaceae</taxon>
        <taxon>Marinomonas</taxon>
    </lineage>
</organism>
<dbReference type="InterPro" id="IPR011701">
    <property type="entry name" value="MFS"/>
</dbReference>
<evidence type="ECO:0000256" key="1">
    <source>
        <dbReference type="ARBA" id="ARBA00022692"/>
    </source>
</evidence>
<keyword evidence="1 4" id="KW-0812">Transmembrane</keyword>
<proteinExistence type="predicted"/>
<evidence type="ECO:0000256" key="4">
    <source>
        <dbReference type="SAM" id="Phobius"/>
    </source>
</evidence>
<dbReference type="SUPFAM" id="SSF103473">
    <property type="entry name" value="MFS general substrate transporter"/>
    <property type="match status" value="1"/>
</dbReference>
<feature type="transmembrane region" description="Helical" evidence="4">
    <location>
        <begin position="152"/>
        <end position="174"/>
    </location>
</feature>
<feature type="domain" description="Major facilitator superfamily (MFS) profile" evidence="5">
    <location>
        <begin position="15"/>
        <end position="402"/>
    </location>
</feature>
<dbReference type="Gene3D" id="1.20.1250.20">
    <property type="entry name" value="MFS general substrate transporter like domains"/>
    <property type="match status" value="1"/>
</dbReference>
<feature type="transmembrane region" description="Helical" evidence="4">
    <location>
        <begin position="290"/>
        <end position="309"/>
    </location>
</feature>
<dbReference type="RefSeq" id="WP_269127289.1">
    <property type="nucleotide sequence ID" value="NZ_JAPUBN010000020.1"/>
</dbReference>
<feature type="transmembrane region" description="Helical" evidence="4">
    <location>
        <begin position="113"/>
        <end position="140"/>
    </location>
</feature>
<feature type="transmembrane region" description="Helical" evidence="4">
    <location>
        <begin position="17"/>
        <end position="37"/>
    </location>
</feature>
<evidence type="ECO:0000256" key="2">
    <source>
        <dbReference type="ARBA" id="ARBA00022989"/>
    </source>
</evidence>
<feature type="transmembrane region" description="Helical" evidence="4">
    <location>
        <begin position="378"/>
        <end position="397"/>
    </location>
</feature>
<evidence type="ECO:0000256" key="3">
    <source>
        <dbReference type="ARBA" id="ARBA00023136"/>
    </source>
</evidence>
<feature type="transmembrane region" description="Helical" evidence="4">
    <location>
        <begin position="49"/>
        <end position="70"/>
    </location>
</feature>
<name>A0ABT4JY99_9GAMM</name>
<evidence type="ECO:0000313" key="7">
    <source>
        <dbReference type="Proteomes" id="UP001149719"/>
    </source>
</evidence>
<dbReference type="PANTHER" id="PTHR23546">
    <property type="entry name" value="TRANSPORT PROTEIN"/>
    <property type="match status" value="1"/>
</dbReference>
<dbReference type="Pfam" id="PF07690">
    <property type="entry name" value="MFS_1"/>
    <property type="match status" value="1"/>
</dbReference>
<dbReference type="InterPro" id="IPR036259">
    <property type="entry name" value="MFS_trans_sf"/>
</dbReference>
<gene>
    <name evidence="6" type="ORF">O1D97_16645</name>
</gene>
<keyword evidence="7" id="KW-1185">Reference proteome</keyword>
<reference evidence="6" key="1">
    <citation type="submission" date="2022-12" db="EMBL/GenBank/DDBJ databases">
        <title>Marinomonas 15G1-11 sp. nov, isolated from marine algae.</title>
        <authorList>
            <person name="Butt M."/>
            <person name="Choi D.G."/>
            <person name="Kim J.M."/>
            <person name="Lee J.K."/>
            <person name="Baek J.H."/>
            <person name="Jeon C.O."/>
        </authorList>
    </citation>
    <scope>NUCLEOTIDE SEQUENCE</scope>
    <source>
        <strain evidence="6">15G1-11</strain>
    </source>
</reference>
<dbReference type="InterPro" id="IPR020846">
    <property type="entry name" value="MFS_dom"/>
</dbReference>